<feature type="compositionally biased region" description="Basic and acidic residues" evidence="1">
    <location>
        <begin position="174"/>
        <end position="189"/>
    </location>
</feature>
<dbReference type="CTD" id="191454"/>
<keyword evidence="3" id="KW-1185">Reference proteome</keyword>
<dbReference type="Proteomes" id="UP000001940">
    <property type="component" value="Chromosome X"/>
</dbReference>
<dbReference type="InParanoid" id="Q23663"/>
<dbReference type="PaxDb" id="6239-ZK899.3"/>
<dbReference type="PIR" id="T28092">
    <property type="entry name" value="T28092"/>
</dbReference>
<feature type="compositionally biased region" description="Basic residues" evidence="1">
    <location>
        <begin position="108"/>
        <end position="121"/>
    </location>
</feature>
<dbReference type="IntAct" id="Q23663">
    <property type="interactions" value="1"/>
</dbReference>
<feature type="compositionally biased region" description="Basic residues" evidence="1">
    <location>
        <begin position="164"/>
        <end position="173"/>
    </location>
</feature>
<evidence type="ECO:0000256" key="1">
    <source>
        <dbReference type="SAM" id="MobiDB-lite"/>
    </source>
</evidence>
<evidence type="ECO:0000313" key="3">
    <source>
        <dbReference type="Proteomes" id="UP000001940"/>
    </source>
</evidence>
<dbReference type="OrthoDB" id="10266480at2759"/>
<dbReference type="AlphaFoldDB" id="Q23663"/>
<dbReference type="UCSC" id="ZK899.3">
    <property type="organism name" value="c. elegans"/>
</dbReference>
<proteinExistence type="predicted"/>
<organism evidence="2 3">
    <name type="scientific">Caenorhabditis elegans</name>
    <dbReference type="NCBI Taxonomy" id="6239"/>
    <lineage>
        <taxon>Eukaryota</taxon>
        <taxon>Metazoa</taxon>
        <taxon>Ecdysozoa</taxon>
        <taxon>Nematoda</taxon>
        <taxon>Chromadorea</taxon>
        <taxon>Rhabditida</taxon>
        <taxon>Rhabditina</taxon>
        <taxon>Rhabditomorpha</taxon>
        <taxon>Rhabditoidea</taxon>
        <taxon>Rhabditidae</taxon>
        <taxon>Peloderinae</taxon>
        <taxon>Caenorhabditis</taxon>
    </lineage>
</organism>
<gene>
    <name evidence="2" type="ORF">CELE_ZK899.3</name>
    <name evidence="2 4" type="ORF">ZK899.3</name>
</gene>
<dbReference type="EMBL" id="BX284606">
    <property type="protein sequence ID" value="CAA85500.1"/>
    <property type="molecule type" value="Genomic_DNA"/>
</dbReference>
<evidence type="ECO:0000313" key="4">
    <source>
        <dbReference type="WormBase" id="ZK899.3"/>
    </source>
</evidence>
<dbReference type="WormBase" id="ZK899.3">
    <property type="protein sequence ID" value="CE01120"/>
    <property type="gene ID" value="WBGene00014142"/>
</dbReference>
<feature type="region of interest" description="Disordered" evidence="1">
    <location>
        <begin position="89"/>
        <end position="189"/>
    </location>
</feature>
<dbReference type="OMA" id="PRTIWNT"/>
<dbReference type="GeneID" id="191454"/>
<dbReference type="HOGENOM" id="CLU_1511952_0_0_1"/>
<dbReference type="KEGG" id="cel:CELE_ZK899.3"/>
<dbReference type="RefSeq" id="NP_509590.1">
    <property type="nucleotide sequence ID" value="NM_077189.1"/>
</dbReference>
<name>Q23663_CAEEL</name>
<reference evidence="2 3" key="1">
    <citation type="journal article" date="1998" name="Science">
        <title>Genome sequence of the nematode C. elegans: a platform for investigating biology.</title>
        <authorList>
            <consortium name="The C. elegans sequencing consortium"/>
            <person name="Sulson J.E."/>
            <person name="Waterston R."/>
        </authorList>
    </citation>
    <scope>NUCLEOTIDE SEQUENCE [LARGE SCALE GENOMIC DNA]</scope>
    <source>
        <strain evidence="2 3">Bristol N2</strain>
    </source>
</reference>
<dbReference type="Bgee" id="WBGene00014142">
    <property type="expression patterns" value="Expressed in pharyngeal muscle cell (C elegans) and 2 other cell types or tissues"/>
</dbReference>
<accession>Q23663</accession>
<dbReference type="eggNOG" id="ENOG502TIA3">
    <property type="taxonomic scope" value="Eukaryota"/>
</dbReference>
<sequence length="189" mass="21101">MSSRPSTNLARIIASINLQEDDVVLTPDPLAFNGQTTMPMFDFNQIPAPNLEDSVDRKDDEEEFFTASPGSSNSGSMVDVPLTVELLTSDSKSTTPRPRIAWAIPNAAHHKGSSKHQKQSKSSRTLLKKEERSNNRLTNVPAAATFEHDITSDGLDNCPERERNKKRKLKRRQNGNDEGSRKSEKEKIQ</sequence>
<feature type="region of interest" description="Disordered" evidence="1">
    <location>
        <begin position="49"/>
        <end position="77"/>
    </location>
</feature>
<protein>
    <submittedName>
        <fullName evidence="2">Uncharacterized protein</fullName>
    </submittedName>
</protein>
<dbReference type="AGR" id="WB:WBGene00014142"/>
<evidence type="ECO:0000313" key="2">
    <source>
        <dbReference type="EMBL" id="CAA85500.1"/>
    </source>
</evidence>
<dbReference type="FunCoup" id="Q23663">
    <property type="interactions" value="837"/>
</dbReference>